<evidence type="ECO:0000313" key="3">
    <source>
        <dbReference type="Proteomes" id="UP000297229"/>
    </source>
</evidence>
<dbReference type="AlphaFoldDB" id="A0A4Z1K090"/>
<keyword evidence="3" id="KW-1185">Reference proteome</keyword>
<name>A0A4Z1K090_9HELO</name>
<organism evidence="2 3">
    <name type="scientific">Botrytis elliptica</name>
    <dbReference type="NCBI Taxonomy" id="278938"/>
    <lineage>
        <taxon>Eukaryota</taxon>
        <taxon>Fungi</taxon>
        <taxon>Dikarya</taxon>
        <taxon>Ascomycota</taxon>
        <taxon>Pezizomycotina</taxon>
        <taxon>Leotiomycetes</taxon>
        <taxon>Helotiales</taxon>
        <taxon>Sclerotiniaceae</taxon>
        <taxon>Botrytis</taxon>
    </lineage>
</organism>
<feature type="region of interest" description="Disordered" evidence="1">
    <location>
        <begin position="222"/>
        <end position="292"/>
    </location>
</feature>
<gene>
    <name evidence="2" type="ORF">BELL_0052g00290</name>
</gene>
<protein>
    <submittedName>
        <fullName evidence="2">Uncharacterized protein</fullName>
    </submittedName>
</protein>
<dbReference type="EMBL" id="PQXM01000052">
    <property type="protein sequence ID" value="TGO78854.1"/>
    <property type="molecule type" value="Genomic_DNA"/>
</dbReference>
<proteinExistence type="predicted"/>
<feature type="compositionally biased region" description="Polar residues" evidence="1">
    <location>
        <begin position="250"/>
        <end position="261"/>
    </location>
</feature>
<feature type="region of interest" description="Disordered" evidence="1">
    <location>
        <begin position="1"/>
        <end position="20"/>
    </location>
</feature>
<dbReference type="Proteomes" id="UP000297229">
    <property type="component" value="Unassembled WGS sequence"/>
</dbReference>
<evidence type="ECO:0000256" key="1">
    <source>
        <dbReference type="SAM" id="MobiDB-lite"/>
    </source>
</evidence>
<evidence type="ECO:0000313" key="2">
    <source>
        <dbReference type="EMBL" id="TGO78854.1"/>
    </source>
</evidence>
<sequence>MSQEKRPDQGDVTDQSATTHRHVTQIYKGAGGHMDLNNLHLIKNPFPQQAPNIYQRYDYPGRNWEIVIKPINGVETWVTVDRDNHGGGGKPVTREQQIQLEDWEKKMGFRETYQHWPIIEDCILKSDWVRGREYWTDPNYIAWNKETLHKLFPPNTSTTSHGGGVTHSVVGSQYSSGDQYTGGEGSSSGAVGYYTGGAQYPGGGGSNSGAVGYYTGGAQYPGGESSNSGGDQYPGGEGSNSGAISHYTDGGQSYDPTTDTSEGGRLRQNRPSGTPGRGAGSSGHHGHRQKPY</sequence>
<comment type="caution">
    <text evidence="2">The sequence shown here is derived from an EMBL/GenBank/DDBJ whole genome shotgun (WGS) entry which is preliminary data.</text>
</comment>
<accession>A0A4Z1K090</accession>
<reference evidence="2 3" key="1">
    <citation type="submission" date="2017-12" db="EMBL/GenBank/DDBJ databases">
        <title>Comparative genomics of Botrytis spp.</title>
        <authorList>
            <person name="Valero-Jimenez C.A."/>
            <person name="Tapia P."/>
            <person name="Veloso J."/>
            <person name="Silva-Moreno E."/>
            <person name="Staats M."/>
            <person name="Valdes J.H."/>
            <person name="Van Kan J.A.L."/>
        </authorList>
    </citation>
    <scope>NUCLEOTIDE SEQUENCE [LARGE SCALE GENOMIC DNA]</scope>
    <source>
        <strain evidence="2 3">Be9601</strain>
    </source>
</reference>